<proteinExistence type="predicted"/>
<organism evidence="1 2">
    <name type="scientific">Metarhizium robertsii</name>
    <dbReference type="NCBI Taxonomy" id="568076"/>
    <lineage>
        <taxon>Eukaryota</taxon>
        <taxon>Fungi</taxon>
        <taxon>Dikarya</taxon>
        <taxon>Ascomycota</taxon>
        <taxon>Pezizomycotina</taxon>
        <taxon>Sordariomycetes</taxon>
        <taxon>Hypocreomycetidae</taxon>
        <taxon>Hypocreales</taxon>
        <taxon>Clavicipitaceae</taxon>
        <taxon>Metarhizium</taxon>
    </lineage>
</organism>
<dbReference type="AlphaFoldDB" id="A0A014NBR2"/>
<dbReference type="HOGENOM" id="CLU_1875929_0_0_1"/>
<sequence>MRSRSTGDRDANQNRTSIQIDKGGRLGKKFNRFDEKRTKLSLAASVLGPSGGLEVFDHMAQPRRYLCLEVRKDEFRCNFIFQRYHTDPSTILSPMILYNGLPMLFTSNGWLPRAGCSAAEADELDPFAKSHQDTRM</sequence>
<comment type="caution">
    <text evidence="1">The sequence shown here is derived from an EMBL/GenBank/DDBJ whole genome shotgun (WGS) entry which is preliminary data.</text>
</comment>
<evidence type="ECO:0000313" key="2">
    <source>
        <dbReference type="Proteomes" id="UP000030151"/>
    </source>
</evidence>
<accession>A0A014NBR2</accession>
<gene>
    <name evidence="1" type="ORF">X797_008023</name>
</gene>
<name>A0A014NBR2_9HYPO</name>
<dbReference type="EMBL" id="JELW01000023">
    <property type="protein sequence ID" value="EXU98786.1"/>
    <property type="molecule type" value="Genomic_DNA"/>
</dbReference>
<dbReference type="Proteomes" id="UP000030151">
    <property type="component" value="Unassembled WGS sequence"/>
</dbReference>
<evidence type="ECO:0000313" key="1">
    <source>
        <dbReference type="EMBL" id="EXU98786.1"/>
    </source>
</evidence>
<reference evidence="1 2" key="1">
    <citation type="submission" date="2014-02" db="EMBL/GenBank/DDBJ databases">
        <title>The genome sequence of the entomopathogenic fungus Metarhizium robertsii ARSEF 2575.</title>
        <authorList>
            <person name="Giuliano Garisto Donzelli B."/>
            <person name="Roe B.A."/>
            <person name="Macmil S.L."/>
            <person name="Krasnoff S.B."/>
            <person name="Gibson D.M."/>
        </authorList>
    </citation>
    <scope>NUCLEOTIDE SEQUENCE [LARGE SCALE GENOMIC DNA]</scope>
    <source>
        <strain evidence="1 2">ARSEF 2575</strain>
    </source>
</reference>
<protein>
    <submittedName>
        <fullName evidence="1">Uncharacterized protein</fullName>
    </submittedName>
</protein>